<evidence type="ECO:0000313" key="4">
    <source>
        <dbReference type="EMBL" id="KAA1130248.1"/>
    </source>
</evidence>
<proteinExistence type="predicted"/>
<dbReference type="AlphaFoldDB" id="A0A5B0MZP6"/>
<dbReference type="EMBL" id="VDEP01000476">
    <property type="protein sequence ID" value="KAA1072832.1"/>
    <property type="molecule type" value="Genomic_DNA"/>
</dbReference>
<evidence type="ECO:0000313" key="3">
    <source>
        <dbReference type="EMBL" id="KAA1081299.1"/>
    </source>
</evidence>
<sequence length="123" mass="13861">MLCVDTSAIDGCEMKEEDASDDFSSCWFETEWFLGQTCKPFSVPSSTAPSCEDYIHLFLRACNRLDENRQAKCRIAQSLRRPQRHAAIAHTFGTSSFIGTVLKLTYVISNSPQFLSPQNRSTL</sequence>
<protein>
    <submittedName>
        <fullName evidence="3">Uncharacterized protein</fullName>
    </submittedName>
</protein>
<name>A0A5B0MZP6_PUCGR</name>
<keyword evidence="5" id="KW-1185">Reference proteome</keyword>
<organism evidence="3 5">
    <name type="scientific">Puccinia graminis f. sp. tritici</name>
    <dbReference type="NCBI Taxonomy" id="56615"/>
    <lineage>
        <taxon>Eukaryota</taxon>
        <taxon>Fungi</taxon>
        <taxon>Dikarya</taxon>
        <taxon>Basidiomycota</taxon>
        <taxon>Pucciniomycotina</taxon>
        <taxon>Pucciniomycetes</taxon>
        <taxon>Pucciniales</taxon>
        <taxon>Pucciniaceae</taxon>
        <taxon>Puccinia</taxon>
    </lineage>
</organism>
<dbReference type="EMBL" id="VDEP01000111">
    <property type="protein sequence ID" value="KAA1130248.1"/>
    <property type="molecule type" value="Genomic_DNA"/>
</dbReference>
<evidence type="ECO:0000313" key="6">
    <source>
        <dbReference type="Proteomes" id="UP000325313"/>
    </source>
</evidence>
<reference evidence="5 6" key="1">
    <citation type="submission" date="2019-05" db="EMBL/GenBank/DDBJ databases">
        <title>Emergence of the Ug99 lineage of the wheat stem rust pathogen through somatic hybridization.</title>
        <authorList>
            <person name="Li F."/>
            <person name="Upadhyaya N.M."/>
            <person name="Sperschneider J."/>
            <person name="Matny O."/>
            <person name="Nguyen-Phuc H."/>
            <person name="Mago R."/>
            <person name="Raley C."/>
            <person name="Miller M.E."/>
            <person name="Silverstein K.A.T."/>
            <person name="Henningsen E."/>
            <person name="Hirsch C.D."/>
            <person name="Visser B."/>
            <person name="Pretorius Z.A."/>
            <person name="Steffenson B.J."/>
            <person name="Schwessinger B."/>
            <person name="Dodds P.N."/>
            <person name="Figueroa M."/>
        </authorList>
    </citation>
    <scope>NUCLEOTIDE SEQUENCE [LARGE SCALE GENOMIC DNA]</scope>
    <source>
        <strain evidence="3">21-0</strain>
        <strain evidence="1 6">Ug99</strain>
    </source>
</reference>
<evidence type="ECO:0000313" key="5">
    <source>
        <dbReference type="Proteomes" id="UP000324748"/>
    </source>
</evidence>
<evidence type="ECO:0000313" key="1">
    <source>
        <dbReference type="EMBL" id="KAA1072832.1"/>
    </source>
</evidence>
<gene>
    <name evidence="2" type="ORF">PGT21_032153</name>
    <name evidence="3" type="ORF">PGT21_033334</name>
    <name evidence="1" type="ORF">PGTUg99_017314</name>
    <name evidence="4" type="ORF">PGTUg99_017483</name>
</gene>
<dbReference type="Proteomes" id="UP000324748">
    <property type="component" value="Unassembled WGS sequence"/>
</dbReference>
<dbReference type="EMBL" id="VSWC01000131">
    <property type="protein sequence ID" value="KAA1081299.1"/>
    <property type="molecule type" value="Genomic_DNA"/>
</dbReference>
<dbReference type="EMBL" id="VSWC01000157">
    <property type="protein sequence ID" value="KAA1075250.1"/>
    <property type="molecule type" value="Genomic_DNA"/>
</dbReference>
<comment type="caution">
    <text evidence="3">The sequence shown here is derived from an EMBL/GenBank/DDBJ whole genome shotgun (WGS) entry which is preliminary data.</text>
</comment>
<accession>A0A5B0MZP6</accession>
<evidence type="ECO:0000313" key="2">
    <source>
        <dbReference type="EMBL" id="KAA1075250.1"/>
    </source>
</evidence>
<dbReference type="Proteomes" id="UP000325313">
    <property type="component" value="Unassembled WGS sequence"/>
</dbReference>